<evidence type="ECO:0000313" key="4">
    <source>
        <dbReference type="EMBL" id="KRN56228.1"/>
    </source>
</evidence>
<dbReference type="AlphaFoldDB" id="A0A0R2I2W9"/>
<keyword evidence="2" id="KW-0012">Acyltransferase</keyword>
<evidence type="ECO:0000256" key="1">
    <source>
        <dbReference type="ARBA" id="ARBA00022679"/>
    </source>
</evidence>
<comment type="caution">
    <text evidence="4">The sequence shown here is derived from an EMBL/GenBank/DDBJ whole genome shotgun (WGS) entry which is preliminary data.</text>
</comment>
<dbReference type="Gene3D" id="3.40.630.30">
    <property type="match status" value="1"/>
</dbReference>
<dbReference type="GO" id="GO:0016747">
    <property type="term" value="F:acyltransferase activity, transferring groups other than amino-acyl groups"/>
    <property type="evidence" value="ECO:0007669"/>
    <property type="project" value="InterPro"/>
</dbReference>
<sequence>MDYRKATKEDYPLILKIWEQSVIATHPFLSIKDREAIKLEIPNYFPHLAIQIWFVNHAVVGFSALQEDYLEMLFLDGHSIGKGYGKQILNQLIKDFSIKKVDVNEQNHNAKKFYLKNGFIQVGRDAVDSEGRAYPILHLKLA</sequence>
<dbReference type="PROSITE" id="PS51186">
    <property type="entry name" value="GNAT"/>
    <property type="match status" value="1"/>
</dbReference>
<dbReference type="RefSeq" id="WP_034570118.1">
    <property type="nucleotide sequence ID" value="NZ_JQBS01000032.1"/>
</dbReference>
<dbReference type="PATRIC" id="fig|1449336.4.peg.1370"/>
<dbReference type="GeneID" id="89588709"/>
<reference evidence="4 5" key="1">
    <citation type="journal article" date="2015" name="Genome Announc.">
        <title>Expanding the biotechnology potential of lactobacilli through comparative genomics of 213 strains and associated genera.</title>
        <authorList>
            <person name="Sun Z."/>
            <person name="Harris H.M."/>
            <person name="McCann A."/>
            <person name="Guo C."/>
            <person name="Argimon S."/>
            <person name="Zhang W."/>
            <person name="Yang X."/>
            <person name="Jeffery I.B."/>
            <person name="Cooney J.C."/>
            <person name="Kagawa T.F."/>
            <person name="Liu W."/>
            <person name="Song Y."/>
            <person name="Salvetti E."/>
            <person name="Wrobel A."/>
            <person name="Rasinkangas P."/>
            <person name="Parkhill J."/>
            <person name="Rea M.C."/>
            <person name="O'Sullivan O."/>
            <person name="Ritari J."/>
            <person name="Douillard F.P."/>
            <person name="Paul Ross R."/>
            <person name="Yang R."/>
            <person name="Briner A.E."/>
            <person name="Felis G.E."/>
            <person name="de Vos W.M."/>
            <person name="Barrangou R."/>
            <person name="Klaenhammer T.R."/>
            <person name="Caufield P.W."/>
            <person name="Cui Y."/>
            <person name="Zhang H."/>
            <person name="O'Toole P.W."/>
        </authorList>
    </citation>
    <scope>NUCLEOTIDE SEQUENCE [LARGE SCALE GENOMIC DNA]</scope>
    <source>
        <strain evidence="4 5">DSM 20623</strain>
    </source>
</reference>
<keyword evidence="5" id="KW-1185">Reference proteome</keyword>
<dbReference type="InterPro" id="IPR000182">
    <property type="entry name" value="GNAT_dom"/>
</dbReference>
<dbReference type="PANTHER" id="PTHR43800">
    <property type="entry name" value="PEPTIDYL-LYSINE N-ACETYLTRANSFERASE YJAB"/>
    <property type="match status" value="1"/>
</dbReference>
<dbReference type="Proteomes" id="UP000051658">
    <property type="component" value="Unassembled WGS sequence"/>
</dbReference>
<dbReference type="eggNOG" id="COG0456">
    <property type="taxonomic scope" value="Bacteria"/>
</dbReference>
<dbReference type="EMBL" id="JQBS01000032">
    <property type="protein sequence ID" value="KRN56228.1"/>
    <property type="molecule type" value="Genomic_DNA"/>
</dbReference>
<dbReference type="SUPFAM" id="SSF55729">
    <property type="entry name" value="Acyl-CoA N-acyltransferases (Nat)"/>
    <property type="match status" value="1"/>
</dbReference>
<accession>A0A0R2I2W9</accession>
<organism evidence="4 5">
    <name type="scientific">Carnobacterium divergens DSM 20623</name>
    <dbReference type="NCBI Taxonomy" id="1449336"/>
    <lineage>
        <taxon>Bacteria</taxon>
        <taxon>Bacillati</taxon>
        <taxon>Bacillota</taxon>
        <taxon>Bacilli</taxon>
        <taxon>Lactobacillales</taxon>
        <taxon>Carnobacteriaceae</taxon>
        <taxon>Carnobacterium</taxon>
    </lineage>
</organism>
<dbReference type="PANTHER" id="PTHR43800:SF1">
    <property type="entry name" value="PEPTIDYL-LYSINE N-ACETYLTRANSFERASE YJAB"/>
    <property type="match status" value="1"/>
</dbReference>
<name>A0A0R2I2W9_CARDV</name>
<evidence type="ECO:0000256" key="2">
    <source>
        <dbReference type="ARBA" id="ARBA00023315"/>
    </source>
</evidence>
<dbReference type="InterPro" id="IPR016181">
    <property type="entry name" value="Acyl_CoA_acyltransferase"/>
</dbReference>
<gene>
    <name evidence="4" type="ORF">IV74_GL001340</name>
</gene>
<protein>
    <recommendedName>
        <fullName evidence="3">N-acetyltransferase domain-containing protein</fullName>
    </recommendedName>
</protein>
<feature type="domain" description="N-acetyltransferase" evidence="3">
    <location>
        <begin position="1"/>
        <end position="142"/>
    </location>
</feature>
<proteinExistence type="predicted"/>
<dbReference type="Pfam" id="PF13673">
    <property type="entry name" value="Acetyltransf_10"/>
    <property type="match status" value="1"/>
</dbReference>
<evidence type="ECO:0000313" key="5">
    <source>
        <dbReference type="Proteomes" id="UP000051658"/>
    </source>
</evidence>
<evidence type="ECO:0000259" key="3">
    <source>
        <dbReference type="PROSITE" id="PS51186"/>
    </source>
</evidence>
<keyword evidence="1" id="KW-0808">Transferase</keyword>